<keyword evidence="7" id="KW-0547">Nucleotide-binding</keyword>
<sequence length="862" mass="94057">MDFDREKSDAACGETRQGESKVNGASPAQTGTANGDFLQSRGCLLCFDTQSLLLRRYSVNAPVFLAQPDIALGKTFVQCADEAAARAILDGLKENRVTGRPALLFNLPFGTRQIACDIAVHVTGDDLVLECTPPGPPQRTGSLIRHLRSAIDRLRENNELTSLCQAAVIQMRMIVDYDHVMLCRFAQHGLAEVMADDCAAGVSHLAGQYLSQADMPDEVRQLYLRSLIRVIENVSAEAVEIRSACNLPPLDLSLVMMRASSELRRAHMKACGIEATMLLALVVDGALWGMLIGRNYSPKKVTMDERAVAKMFSEYVALQITANVRASRLHVTQQTYAAIHGFVHDAASATDIPAYIRAHVAELAGQMECDGVAVWIDGHPAVDGFEIKPDSMTELVRWSASYKGGMAQIWSTVSLIEEAPALARYLPGIAGMMVIPLTVQPGDYLYFFRKEKVRIVNRAPEPDEAPSVPYGTGGLCQDKVHNCAATWTVEDEEAAEELRAALIEATGAYYRALLEQRSAAEARQRLLNDELTHRVKNILSVVQSVVGRSIVEERSQKDSIQRLRDRIKALAVAHDQIVSANSGGYLYALLEAELTPYAIRPEAITVDGPDLWMPGKALSVMTLLFHELATNAAKYGSLSCAPGNLAISWKHNPAHQTWDILWQESGGPVVSESTHLGFGSILLSRALKHELGGAAERTFSPEGVSIRLSVPARFVSEVSEPDRTPWSLTRQKSRRPSEDERSGMDLKNAHVLIVEDQMLIAMEIEDTLTDHGVAGICTAASTSEAKKLILSSPVDVAVLDINLGEENVIDVAVILREKGVPFIFTTGYTTPDMLPGDFLTVPIVQKPYASSVLIRSLQAVLA</sequence>
<dbReference type="InterPro" id="IPR003018">
    <property type="entry name" value="GAF"/>
</dbReference>
<comment type="catalytic activity">
    <reaction evidence="1">
        <text>ATP + protein L-histidine = ADP + protein N-phospho-L-histidine.</text>
        <dbReference type="EC" id="2.7.13.3"/>
    </reaction>
</comment>
<evidence type="ECO:0000256" key="13">
    <source>
        <dbReference type="SAM" id="MobiDB-lite"/>
    </source>
</evidence>
<gene>
    <name evidence="16" type="ORF">A0U92_07925</name>
</gene>
<dbReference type="RefSeq" id="WP_077812754.1">
    <property type="nucleotide sequence ID" value="NZ_CP014692.1"/>
</dbReference>
<dbReference type="GO" id="GO:0005524">
    <property type="term" value="F:ATP binding"/>
    <property type="evidence" value="ECO:0007669"/>
    <property type="project" value="UniProtKB-KW"/>
</dbReference>
<dbReference type="Gene3D" id="3.30.450.20">
    <property type="entry name" value="PAS domain"/>
    <property type="match status" value="1"/>
</dbReference>
<evidence type="ECO:0000313" key="17">
    <source>
        <dbReference type="Proteomes" id="UP000188937"/>
    </source>
</evidence>
<evidence type="ECO:0000256" key="2">
    <source>
        <dbReference type="ARBA" id="ARBA00012438"/>
    </source>
</evidence>
<dbReference type="AlphaFoldDB" id="A0A1U9KFY0"/>
<dbReference type="GO" id="GO:0009584">
    <property type="term" value="P:detection of visible light"/>
    <property type="evidence" value="ECO:0007669"/>
    <property type="project" value="InterPro"/>
</dbReference>
<evidence type="ECO:0000256" key="5">
    <source>
        <dbReference type="ARBA" id="ARBA00022606"/>
    </source>
</evidence>
<dbReference type="InterPro" id="IPR043150">
    <property type="entry name" value="Phytochrome_PHY_sf"/>
</dbReference>
<dbReference type="InterPro" id="IPR001789">
    <property type="entry name" value="Sig_transdc_resp-reg_receiver"/>
</dbReference>
<keyword evidence="4 12" id="KW-0597">Phosphoprotein</keyword>
<dbReference type="InterPro" id="IPR035965">
    <property type="entry name" value="PAS-like_dom_sf"/>
</dbReference>
<evidence type="ECO:0000313" key="16">
    <source>
        <dbReference type="EMBL" id="AQS84715.1"/>
    </source>
</evidence>
<keyword evidence="10" id="KW-0157">Chromophore</keyword>
<dbReference type="Gene3D" id="3.30.450.40">
    <property type="match status" value="1"/>
</dbReference>
<evidence type="ECO:0000256" key="1">
    <source>
        <dbReference type="ARBA" id="ARBA00000085"/>
    </source>
</evidence>
<dbReference type="SUPFAM" id="SSF55781">
    <property type="entry name" value="GAF domain-like"/>
    <property type="match status" value="2"/>
</dbReference>
<evidence type="ECO:0000256" key="7">
    <source>
        <dbReference type="ARBA" id="ARBA00022741"/>
    </source>
</evidence>
<dbReference type="OrthoDB" id="5287260at2"/>
<dbReference type="GO" id="GO:0006355">
    <property type="term" value="P:regulation of DNA-templated transcription"/>
    <property type="evidence" value="ECO:0007669"/>
    <property type="project" value="InterPro"/>
</dbReference>
<dbReference type="PANTHER" id="PTHR41523">
    <property type="entry name" value="TWO-COMPONENT SYSTEM SENSOR PROTEIN"/>
    <property type="match status" value="1"/>
</dbReference>
<feature type="region of interest" description="Disordered" evidence="13">
    <location>
        <begin position="1"/>
        <end position="28"/>
    </location>
</feature>
<dbReference type="InterPro" id="IPR013654">
    <property type="entry name" value="PAS_2"/>
</dbReference>
<dbReference type="SMART" id="SM00065">
    <property type="entry name" value="GAF"/>
    <property type="match status" value="1"/>
</dbReference>
<keyword evidence="3" id="KW-0600">Photoreceptor protein</keyword>
<dbReference type="InterPro" id="IPR029016">
    <property type="entry name" value="GAF-like_dom_sf"/>
</dbReference>
<dbReference type="SUPFAM" id="SSF52172">
    <property type="entry name" value="CheY-like"/>
    <property type="match status" value="1"/>
</dbReference>
<dbReference type="GO" id="GO:0004673">
    <property type="term" value="F:protein histidine kinase activity"/>
    <property type="evidence" value="ECO:0007669"/>
    <property type="project" value="UniProtKB-EC"/>
</dbReference>
<dbReference type="InterPro" id="IPR016132">
    <property type="entry name" value="Phyto_chromo_attachment"/>
</dbReference>
<evidence type="ECO:0000256" key="6">
    <source>
        <dbReference type="ARBA" id="ARBA00022679"/>
    </source>
</evidence>
<evidence type="ECO:0000256" key="4">
    <source>
        <dbReference type="ARBA" id="ARBA00022553"/>
    </source>
</evidence>
<dbReference type="Pfam" id="PF07536">
    <property type="entry name" value="HWE_HK"/>
    <property type="match status" value="1"/>
</dbReference>
<keyword evidence="11" id="KW-0675">Receptor</keyword>
<dbReference type="Pfam" id="PF00360">
    <property type="entry name" value="PHY"/>
    <property type="match status" value="1"/>
</dbReference>
<dbReference type="STRING" id="435.A0U92_07925"/>
<evidence type="ECO:0000259" key="15">
    <source>
        <dbReference type="PROSITE" id="PS50110"/>
    </source>
</evidence>
<name>A0A1U9KFY0_ACEAC</name>
<dbReference type="InterPro" id="IPR013515">
    <property type="entry name" value="Phytochrome_cen-reg"/>
</dbReference>
<feature type="modified residue" description="4-aspartylphosphate" evidence="12">
    <location>
        <position position="800"/>
    </location>
</feature>
<dbReference type="PROSITE" id="PS50046">
    <property type="entry name" value="PHYTOCHROME_2"/>
    <property type="match status" value="1"/>
</dbReference>
<protein>
    <recommendedName>
        <fullName evidence="2">histidine kinase</fullName>
        <ecNumber evidence="2">2.7.13.3</ecNumber>
    </recommendedName>
</protein>
<dbReference type="SUPFAM" id="SSF55785">
    <property type="entry name" value="PYP-like sensor domain (PAS domain)"/>
    <property type="match status" value="1"/>
</dbReference>
<organism evidence="16 17">
    <name type="scientific">Acetobacter aceti</name>
    <dbReference type="NCBI Taxonomy" id="435"/>
    <lineage>
        <taxon>Bacteria</taxon>
        <taxon>Pseudomonadati</taxon>
        <taxon>Pseudomonadota</taxon>
        <taxon>Alphaproteobacteria</taxon>
        <taxon>Acetobacterales</taxon>
        <taxon>Acetobacteraceae</taxon>
        <taxon>Acetobacter</taxon>
        <taxon>Acetobacter subgen. Acetobacter</taxon>
    </lineage>
</organism>
<dbReference type="PROSITE" id="PS50110">
    <property type="entry name" value="RESPONSE_REGULATORY"/>
    <property type="match status" value="1"/>
</dbReference>
<dbReference type="Pfam" id="PF00072">
    <property type="entry name" value="Response_reg"/>
    <property type="match status" value="1"/>
</dbReference>
<dbReference type="InterPro" id="IPR011102">
    <property type="entry name" value="Sig_transdc_His_kinase_HWE"/>
</dbReference>
<keyword evidence="17" id="KW-1185">Reference proteome</keyword>
<dbReference type="EC" id="2.7.13.3" evidence="2"/>
<evidence type="ECO:0000256" key="8">
    <source>
        <dbReference type="ARBA" id="ARBA00022777"/>
    </source>
</evidence>
<evidence type="ECO:0000256" key="12">
    <source>
        <dbReference type="PROSITE-ProRule" id="PRU00169"/>
    </source>
</evidence>
<dbReference type="Proteomes" id="UP000188937">
    <property type="component" value="Chromosome"/>
</dbReference>
<evidence type="ECO:0000256" key="3">
    <source>
        <dbReference type="ARBA" id="ARBA00022543"/>
    </source>
</evidence>
<keyword evidence="5" id="KW-0716">Sensory transduction</keyword>
<feature type="domain" description="Response regulatory" evidence="15">
    <location>
        <begin position="750"/>
        <end position="861"/>
    </location>
</feature>
<dbReference type="SMART" id="SM00448">
    <property type="entry name" value="REC"/>
    <property type="match status" value="1"/>
</dbReference>
<dbReference type="GO" id="GO:0009881">
    <property type="term" value="F:photoreceptor activity"/>
    <property type="evidence" value="ECO:0007669"/>
    <property type="project" value="UniProtKB-KW"/>
</dbReference>
<proteinExistence type="predicted"/>
<accession>A0A1U9KFY0</accession>
<dbReference type="Gene3D" id="3.40.50.2300">
    <property type="match status" value="1"/>
</dbReference>
<dbReference type="PANTHER" id="PTHR41523:SF7">
    <property type="entry name" value="HISTIDINE KINASE"/>
    <property type="match status" value="1"/>
</dbReference>
<evidence type="ECO:0000259" key="14">
    <source>
        <dbReference type="PROSITE" id="PS50046"/>
    </source>
</evidence>
<evidence type="ECO:0000256" key="11">
    <source>
        <dbReference type="ARBA" id="ARBA00023170"/>
    </source>
</evidence>
<dbReference type="Gene3D" id="3.30.450.270">
    <property type="match status" value="1"/>
</dbReference>
<reference evidence="16 17" key="1">
    <citation type="submission" date="2016-03" db="EMBL/GenBank/DDBJ databases">
        <title>Acetic acid bacteria sequencing.</title>
        <authorList>
            <person name="Brandt J."/>
            <person name="Jakob F."/>
            <person name="Vogel R.F."/>
        </authorList>
    </citation>
    <scope>NUCLEOTIDE SEQUENCE [LARGE SCALE GENOMIC DNA]</scope>
    <source>
        <strain evidence="16 17">TMW2.1153</strain>
    </source>
</reference>
<feature type="domain" description="Phytochrome chromophore attachment site" evidence="14">
    <location>
        <begin position="159"/>
        <end position="315"/>
    </location>
</feature>
<dbReference type="InterPro" id="IPR011006">
    <property type="entry name" value="CheY-like_superfamily"/>
</dbReference>
<dbReference type="KEGG" id="aace:A0U92_07925"/>
<evidence type="ECO:0000256" key="9">
    <source>
        <dbReference type="ARBA" id="ARBA00022840"/>
    </source>
</evidence>
<keyword evidence="6" id="KW-0808">Transferase</keyword>
<dbReference type="EMBL" id="CP014692">
    <property type="protein sequence ID" value="AQS84715.1"/>
    <property type="molecule type" value="Genomic_DNA"/>
</dbReference>
<dbReference type="Pfam" id="PF08446">
    <property type="entry name" value="PAS_2"/>
    <property type="match status" value="1"/>
</dbReference>
<dbReference type="GO" id="GO:0000160">
    <property type="term" value="P:phosphorelay signal transduction system"/>
    <property type="evidence" value="ECO:0007669"/>
    <property type="project" value="InterPro"/>
</dbReference>
<dbReference type="SMART" id="SM00911">
    <property type="entry name" value="HWE_HK"/>
    <property type="match status" value="1"/>
</dbReference>
<keyword evidence="9" id="KW-0067">ATP-binding</keyword>
<evidence type="ECO:0000256" key="10">
    <source>
        <dbReference type="ARBA" id="ARBA00022991"/>
    </source>
</evidence>
<keyword evidence="8" id="KW-0418">Kinase</keyword>